<evidence type="ECO:0000256" key="19">
    <source>
        <dbReference type="ARBA" id="ARBA00072108"/>
    </source>
</evidence>
<dbReference type="GO" id="GO:0006537">
    <property type="term" value="P:glutamate biosynthetic process"/>
    <property type="evidence" value="ECO:0007669"/>
    <property type="project" value="UniProtKB-KW"/>
</dbReference>
<evidence type="ECO:0000256" key="11">
    <source>
        <dbReference type="ARBA" id="ARBA00022962"/>
    </source>
</evidence>
<evidence type="ECO:0000256" key="5">
    <source>
        <dbReference type="ARBA" id="ARBA00012079"/>
    </source>
</evidence>
<dbReference type="SUPFAM" id="SSF69336">
    <property type="entry name" value="Alpha subunit of glutamate synthase, C-terminal domain"/>
    <property type="match status" value="1"/>
</dbReference>
<dbReference type="MEROPS" id="C44.003"/>
<dbReference type="InterPro" id="IPR002489">
    <property type="entry name" value="Glu_synth_asu_C"/>
</dbReference>
<dbReference type="InterPro" id="IPR036485">
    <property type="entry name" value="Glu_synth_asu_C_sf"/>
</dbReference>
<comment type="similarity">
    <text evidence="4">Belongs to the glutamate synthase family.</text>
</comment>
<comment type="cofactor">
    <cofactor evidence="2">
        <name>[3Fe-4S] cluster</name>
        <dbReference type="ChEBI" id="CHEBI:21137"/>
    </cofactor>
</comment>
<dbReference type="InterPro" id="IPR029055">
    <property type="entry name" value="Ntn_hydrolases_N"/>
</dbReference>
<dbReference type="GO" id="GO:0046872">
    <property type="term" value="F:metal ion binding"/>
    <property type="evidence" value="ECO:0007669"/>
    <property type="project" value="UniProtKB-KW"/>
</dbReference>
<keyword evidence="11" id="KW-0315">Glutamine amidotransferase</keyword>
<evidence type="ECO:0000256" key="17">
    <source>
        <dbReference type="ARBA" id="ARBA00037898"/>
    </source>
</evidence>
<keyword evidence="14" id="KW-0411">Iron-sulfur</keyword>
<keyword evidence="10" id="KW-0274">FAD</keyword>
<gene>
    <name evidence="23" type="ordered locus">Deba_1152</name>
</gene>
<dbReference type="CDD" id="cd02808">
    <property type="entry name" value="GltS_FMN"/>
    <property type="match status" value="1"/>
</dbReference>
<keyword evidence="12 23" id="KW-0560">Oxidoreductase</keyword>
<dbReference type="OrthoDB" id="9758182at2"/>
<evidence type="ECO:0000256" key="16">
    <source>
        <dbReference type="ARBA" id="ARBA00023291"/>
    </source>
</evidence>
<dbReference type="SUPFAM" id="SSF56235">
    <property type="entry name" value="N-terminal nucleophile aminohydrolases (Ntn hydrolases)"/>
    <property type="match status" value="1"/>
</dbReference>
<protein>
    <recommendedName>
        <fullName evidence="19">Glutamate synthase [NADPH] large chain</fullName>
        <ecNumber evidence="5">1.4.1.13</ecNumber>
    </recommendedName>
    <alternativeName>
        <fullName evidence="20">Glutamate synthase subunit alpha</fullName>
    </alternativeName>
</protein>
<dbReference type="Gene3D" id="2.160.20.60">
    <property type="entry name" value="Glutamate synthase, alpha subunit, C-terminal domain"/>
    <property type="match status" value="1"/>
</dbReference>
<dbReference type="PANTHER" id="PTHR11938">
    <property type="entry name" value="FAD NADPH DEHYDROGENASE/OXIDOREDUCTASE"/>
    <property type="match status" value="1"/>
</dbReference>
<organism evidence="23 24">
    <name type="scientific">Desulfarculus baarsii (strain ATCC 33931 / DSM 2075 / LMG 7858 / VKM B-1802 / 2st14)</name>
    <dbReference type="NCBI Taxonomy" id="644282"/>
    <lineage>
        <taxon>Bacteria</taxon>
        <taxon>Pseudomonadati</taxon>
        <taxon>Thermodesulfobacteriota</taxon>
        <taxon>Desulfarculia</taxon>
        <taxon>Desulfarculales</taxon>
        <taxon>Desulfarculaceae</taxon>
        <taxon>Desulfarculus</taxon>
    </lineage>
</organism>
<dbReference type="PROSITE" id="PS51278">
    <property type="entry name" value="GATASE_TYPE_2"/>
    <property type="match status" value="1"/>
</dbReference>
<dbReference type="GO" id="GO:0051538">
    <property type="term" value="F:3 iron, 4 sulfur cluster binding"/>
    <property type="evidence" value="ECO:0007669"/>
    <property type="project" value="UniProtKB-KW"/>
</dbReference>
<dbReference type="InterPro" id="IPR013785">
    <property type="entry name" value="Aldolase_TIM"/>
</dbReference>
<dbReference type="GO" id="GO:0019676">
    <property type="term" value="P:ammonia assimilation cycle"/>
    <property type="evidence" value="ECO:0007669"/>
    <property type="project" value="TreeGrafter"/>
</dbReference>
<keyword evidence="7" id="KW-0285">Flavoprotein</keyword>
<dbReference type="CDD" id="cd00982">
    <property type="entry name" value="gltB_C"/>
    <property type="match status" value="1"/>
</dbReference>
<dbReference type="Proteomes" id="UP000009047">
    <property type="component" value="Chromosome"/>
</dbReference>
<dbReference type="Gene3D" id="3.60.20.10">
    <property type="entry name" value="Glutamine Phosphoribosylpyrophosphate, subunit 1, domain 1"/>
    <property type="match status" value="1"/>
</dbReference>
<evidence type="ECO:0000256" key="6">
    <source>
        <dbReference type="ARBA" id="ARBA00022605"/>
    </source>
</evidence>
<dbReference type="SUPFAM" id="SSF51395">
    <property type="entry name" value="FMN-linked oxidoreductases"/>
    <property type="match status" value="1"/>
</dbReference>
<sequence>MTPGQPKDDSHQPRRGGLPPKAGLYDPSFEHDACGVGFVANINGAKTRDIIDKGISVLINLTHRGAVGSDPDTGDGAGLLFQVPDEFFRGPDAGLGFELPPAGRYAVGMVFMPTDRFASRECMEIFEDEARKKDCVVLGWRDVPHDRSTVGQTARANCPDVKQVFISGPEEGQDAFELRLFVIRRKVEKRVKASSADGVAMFHINTLSSRTICYKGMMLAHQVPRFYPDLASPSMKSALAVVHQRYSTNTFPTWDLAQPFRFLGHNGEINTLRGNINNMRARYSTLSHEALGQDLREILPIIIESGSDSACFDNMLELLVLTGRSLPHAMMMMVPEAWGVKYYMGNDRRAFYEYHAMFMEPWDGPAALVATDGVRVCATLDRNGLRPARYVVSNDGFIVMASEVGVLDIAADNVAKKGRLSPGKMIMVDTEQGRLLGDEEVKAHICRRKPYRRWVTANRVELRGLFDGNGTVSVDKQTLLARQRAFGYSREDLDVILRPMVRDGKEPVGSMGDDTPLAVLSDRPRLLFEYFKQLFAQVTNPPIDPIREELVMSLTTYIGRQGNLLAESPEHARMLKVASPILTNEDMANIRAHGQSEFQSVTLDITFDLNKGASGVDAALERLRHQAEEAVRGGCAVLILSDRAVCHDRVPIPSLLATSAVNQHLVAQGLRTSVSFIVESGEPREVMHFALILGYGATAVNPYLAFETIAEMLESGDFPPDMSIQDAVENYILATKKGLLKVLSKMGISTMRSYRGAQIFEALGLSRNLVEKYFTATPSRIGGLEIEDLALEAIARHEHGFNNAIYDAPVLDSGGRYALRRDGERHAWTPDTIRFLQQAARENDPEAYEKFARLINQRDEELTTLRSLFDFAPATPVDIDTVEPASQIVKRFVTGAMSFGSISREAHEAMAIAMNRLGSRSNSGEGGEDRKRYLPLPNGDSLCSQTKQVASGRFGVTSEYLANCTEIQIKMAQGAKPGEGGQLPGHKVNVEIASVRNSTPGVSLISPPPHHDIYSIEDLAQLIFDLKNANPLARINVKLVSEVGVGTIAAGVAKGHADAVLISGGDGGTGASPLSSVKHAGLPWELGLAETHQVLVKNDLRGRIVVQTDGTMRTGRDLAIAALLGAEEYGFGTAALIVLGCVMMRKCHSNTCPVGVATQDPRLRKRFTGKPEYLVNYFYFMAEEMRRIMASLGLRSVDEMIGRADLLRMRDGVGHWKARKLDFGAIFSVPPESKIHAVRKVQEQDHAIDKILDRQLIAQCLPALEKKQPVQLDLPIGNLNRTACTMLSYEISKRHGAEGLPEDYIVLNMRGSAGQSLAAFGAKGLTVIVDGDTNDYVGKGLSGAKIVVRPPRGAAFDWAKNVIVGNVALYGATAGEVYFAGLAGERFAIRNSGAMAVVEGVGDHGCEYMTGGRVVVLGRTGVNFAAGMSGGIAYVYDPDQDFDLRCNLDMIDIEPLAERADIALLRQLIENHLKYTGSPKAKWMLENWDGVLPLFVRVMPMEYRRALKQMAEEDMASRRTQAEQVHLG</sequence>
<dbReference type="NCBIfam" id="NF008730">
    <property type="entry name" value="PRK11750.1"/>
    <property type="match status" value="1"/>
</dbReference>
<comment type="pathway">
    <text evidence="17">Amino-acid biosynthesis; L-glutamate biosynthesis via GLT pathway; L-glutamate from 2-oxoglutarate and L-glutamine (NADP(+) route): step 1/1.</text>
</comment>
<keyword evidence="16" id="KW-0003">3Fe-4S</keyword>
<dbReference type="Pfam" id="PF01645">
    <property type="entry name" value="Glu_synthase"/>
    <property type="match status" value="1"/>
</dbReference>
<dbReference type="CDD" id="cd00713">
    <property type="entry name" value="GltS"/>
    <property type="match status" value="1"/>
</dbReference>
<evidence type="ECO:0000256" key="9">
    <source>
        <dbReference type="ARBA" id="ARBA00022723"/>
    </source>
</evidence>
<evidence type="ECO:0000256" key="3">
    <source>
        <dbReference type="ARBA" id="ARBA00001974"/>
    </source>
</evidence>
<dbReference type="EMBL" id="CP002085">
    <property type="protein sequence ID" value="ADK84520.1"/>
    <property type="molecule type" value="Genomic_DNA"/>
</dbReference>
<proteinExistence type="inferred from homology"/>
<evidence type="ECO:0000256" key="21">
    <source>
        <dbReference type="SAM" id="MobiDB-lite"/>
    </source>
</evidence>
<reference evidence="23 24" key="1">
    <citation type="journal article" date="2010" name="Stand. Genomic Sci.">
        <title>Complete genome sequence of Desulfarculus baarsii type strain (2st14).</title>
        <authorList>
            <person name="Sun H."/>
            <person name="Spring S."/>
            <person name="Lapidus A."/>
            <person name="Davenport K."/>
            <person name="Del Rio T.G."/>
            <person name="Tice H."/>
            <person name="Nolan M."/>
            <person name="Copeland A."/>
            <person name="Cheng J.F."/>
            <person name="Lucas S."/>
            <person name="Tapia R."/>
            <person name="Goodwin L."/>
            <person name="Pitluck S."/>
            <person name="Ivanova N."/>
            <person name="Pagani I."/>
            <person name="Mavromatis K."/>
            <person name="Ovchinnikova G."/>
            <person name="Pati A."/>
            <person name="Chen A."/>
            <person name="Palaniappan K."/>
            <person name="Hauser L."/>
            <person name="Chang Y.J."/>
            <person name="Jeffries C.D."/>
            <person name="Detter J.C."/>
            <person name="Han C."/>
            <person name="Rohde M."/>
            <person name="Brambilla E."/>
            <person name="Goker M."/>
            <person name="Woyke T."/>
            <person name="Bristow J."/>
            <person name="Eisen J.A."/>
            <person name="Markowitz V."/>
            <person name="Hugenholtz P."/>
            <person name="Kyrpides N.C."/>
            <person name="Klenk H.P."/>
            <person name="Land M."/>
        </authorList>
    </citation>
    <scope>NUCLEOTIDE SEQUENCE [LARGE SCALE GENOMIC DNA]</scope>
    <source>
        <strain evidence="24">ATCC 33931 / DSM 2075 / LMG 7858 / VKM B-1802 / 2st14</strain>
    </source>
</reference>
<comment type="catalytic activity">
    <reaction evidence="18">
        <text>2 L-glutamate + NADP(+) = L-glutamine + 2-oxoglutarate + NADPH + H(+)</text>
        <dbReference type="Rhea" id="RHEA:15501"/>
        <dbReference type="ChEBI" id="CHEBI:15378"/>
        <dbReference type="ChEBI" id="CHEBI:16810"/>
        <dbReference type="ChEBI" id="CHEBI:29985"/>
        <dbReference type="ChEBI" id="CHEBI:57783"/>
        <dbReference type="ChEBI" id="CHEBI:58349"/>
        <dbReference type="ChEBI" id="CHEBI:58359"/>
        <dbReference type="EC" id="1.4.1.13"/>
    </reaction>
</comment>
<evidence type="ECO:0000313" key="23">
    <source>
        <dbReference type="EMBL" id="ADK84520.1"/>
    </source>
</evidence>
<evidence type="ECO:0000256" key="2">
    <source>
        <dbReference type="ARBA" id="ARBA00001927"/>
    </source>
</evidence>
<dbReference type="GO" id="GO:0004355">
    <property type="term" value="F:glutamate synthase (NADPH) activity"/>
    <property type="evidence" value="ECO:0007669"/>
    <property type="project" value="UniProtKB-EC"/>
</dbReference>
<evidence type="ECO:0000256" key="7">
    <source>
        <dbReference type="ARBA" id="ARBA00022630"/>
    </source>
</evidence>
<evidence type="ECO:0000256" key="4">
    <source>
        <dbReference type="ARBA" id="ARBA00009716"/>
    </source>
</evidence>
<keyword evidence="24" id="KW-1185">Reference proteome</keyword>
<dbReference type="InterPro" id="IPR002932">
    <property type="entry name" value="Glu_synthdom"/>
</dbReference>
<dbReference type="FunFam" id="2.160.20.60:FF:000001">
    <property type="entry name" value="Glutamate synthase, large subunit"/>
    <property type="match status" value="1"/>
</dbReference>
<dbReference type="Gene3D" id="3.20.20.70">
    <property type="entry name" value="Aldolase class I"/>
    <property type="match status" value="2"/>
</dbReference>
<accession>E1QIU7</accession>
<evidence type="ECO:0000256" key="15">
    <source>
        <dbReference type="ARBA" id="ARBA00023164"/>
    </source>
</evidence>
<evidence type="ECO:0000256" key="10">
    <source>
        <dbReference type="ARBA" id="ARBA00022827"/>
    </source>
</evidence>
<dbReference type="FunFam" id="3.20.20.70:FF:000031">
    <property type="entry name" value="Glutamate synthase 1 [NADH]"/>
    <property type="match status" value="1"/>
</dbReference>
<dbReference type="InterPro" id="IPR050711">
    <property type="entry name" value="ET-N_metabolism_enzyme"/>
</dbReference>
<dbReference type="Pfam" id="PF01493">
    <property type="entry name" value="GXGXG"/>
    <property type="match status" value="1"/>
</dbReference>
<dbReference type="RefSeq" id="WP_013257974.1">
    <property type="nucleotide sequence ID" value="NC_014365.1"/>
</dbReference>
<evidence type="ECO:0000256" key="13">
    <source>
        <dbReference type="ARBA" id="ARBA00023004"/>
    </source>
</evidence>
<evidence type="ECO:0000256" key="18">
    <source>
        <dbReference type="ARBA" id="ARBA00048151"/>
    </source>
</evidence>
<keyword evidence="9" id="KW-0479">Metal-binding</keyword>
<keyword evidence="15" id="KW-0314">Glutamate biosynthesis</keyword>
<dbReference type="Pfam" id="PF00310">
    <property type="entry name" value="GATase_2"/>
    <property type="match status" value="1"/>
</dbReference>
<dbReference type="InterPro" id="IPR017932">
    <property type="entry name" value="GATase_2_dom"/>
</dbReference>
<keyword evidence="6" id="KW-0028">Amino-acid biosynthesis</keyword>
<dbReference type="eggNOG" id="COG0069">
    <property type="taxonomic scope" value="Bacteria"/>
</dbReference>
<dbReference type="EC" id="1.4.1.13" evidence="5"/>
<dbReference type="PANTHER" id="PTHR11938:SF133">
    <property type="entry name" value="GLUTAMATE SYNTHASE (NADH)"/>
    <property type="match status" value="1"/>
</dbReference>
<evidence type="ECO:0000256" key="8">
    <source>
        <dbReference type="ARBA" id="ARBA00022643"/>
    </source>
</evidence>
<keyword evidence="13" id="KW-0408">Iron</keyword>
<dbReference type="KEGG" id="dbr:Deba_1152"/>
<evidence type="ECO:0000313" key="24">
    <source>
        <dbReference type="Proteomes" id="UP000009047"/>
    </source>
</evidence>
<evidence type="ECO:0000256" key="12">
    <source>
        <dbReference type="ARBA" id="ARBA00023002"/>
    </source>
</evidence>
<comment type="cofactor">
    <cofactor evidence="1">
        <name>FMN</name>
        <dbReference type="ChEBI" id="CHEBI:58210"/>
    </cofactor>
</comment>
<evidence type="ECO:0000256" key="20">
    <source>
        <dbReference type="ARBA" id="ARBA00079921"/>
    </source>
</evidence>
<comment type="cofactor">
    <cofactor evidence="3">
        <name>FAD</name>
        <dbReference type="ChEBI" id="CHEBI:57692"/>
    </cofactor>
</comment>
<dbReference type="eggNOG" id="COG0070">
    <property type="taxonomic scope" value="Bacteria"/>
</dbReference>
<dbReference type="InterPro" id="IPR006982">
    <property type="entry name" value="Glu_synth_centr_N"/>
</dbReference>
<feature type="compositionally biased region" description="Basic and acidic residues" evidence="21">
    <location>
        <begin position="1"/>
        <end position="12"/>
    </location>
</feature>
<evidence type="ECO:0000256" key="1">
    <source>
        <dbReference type="ARBA" id="ARBA00001917"/>
    </source>
</evidence>
<evidence type="ECO:0000256" key="14">
    <source>
        <dbReference type="ARBA" id="ARBA00023014"/>
    </source>
</evidence>
<name>E1QIU7_DESB2</name>
<dbReference type="Pfam" id="PF04898">
    <property type="entry name" value="Glu_syn_central"/>
    <property type="match status" value="1"/>
</dbReference>
<dbReference type="FunFam" id="3.60.20.10:FF:000001">
    <property type="entry name" value="Glutamate synthase, large subunit"/>
    <property type="match status" value="1"/>
</dbReference>
<feature type="domain" description="Glutamine amidotransferase type-2" evidence="22">
    <location>
        <begin position="34"/>
        <end position="431"/>
    </location>
</feature>
<dbReference type="eggNOG" id="COG0067">
    <property type="taxonomic scope" value="Bacteria"/>
</dbReference>
<dbReference type="STRING" id="644282.Deba_1152"/>
<keyword evidence="8" id="KW-0288">FMN</keyword>
<dbReference type="HOGENOM" id="CLU_000422_8_2_7"/>
<feature type="region of interest" description="Disordered" evidence="21">
    <location>
        <begin position="1"/>
        <end position="24"/>
    </location>
</feature>
<evidence type="ECO:0000259" key="22">
    <source>
        <dbReference type="PROSITE" id="PS51278"/>
    </source>
</evidence>